<comment type="caution">
    <text evidence="1">The sequence shown here is derived from an EMBL/GenBank/DDBJ whole genome shotgun (WGS) entry which is preliminary data.</text>
</comment>
<reference evidence="1" key="1">
    <citation type="submission" date="2022-10" db="EMBL/GenBank/DDBJ databases">
        <title>Culturing micro-colonial fungi from biological soil crusts in the Mojave desert and describing Neophaeococcomyces mojavensis, and introducing the new genera and species Taxawa tesnikishii.</title>
        <authorList>
            <person name="Kurbessoian T."/>
            <person name="Stajich J.E."/>
        </authorList>
    </citation>
    <scope>NUCLEOTIDE SEQUENCE</scope>
    <source>
        <strain evidence="1">TK_41</strain>
    </source>
</reference>
<keyword evidence="2" id="KW-1185">Reference proteome</keyword>
<name>A0AA39CQT6_9EURO</name>
<dbReference type="Proteomes" id="UP001172673">
    <property type="component" value="Unassembled WGS sequence"/>
</dbReference>
<dbReference type="EMBL" id="JAPDRK010000001">
    <property type="protein sequence ID" value="KAJ9616556.1"/>
    <property type="molecule type" value="Genomic_DNA"/>
</dbReference>
<organism evidence="1 2">
    <name type="scientific">Cladophialophora chaetospira</name>
    <dbReference type="NCBI Taxonomy" id="386627"/>
    <lineage>
        <taxon>Eukaryota</taxon>
        <taxon>Fungi</taxon>
        <taxon>Dikarya</taxon>
        <taxon>Ascomycota</taxon>
        <taxon>Pezizomycotina</taxon>
        <taxon>Eurotiomycetes</taxon>
        <taxon>Chaetothyriomycetidae</taxon>
        <taxon>Chaetothyriales</taxon>
        <taxon>Herpotrichiellaceae</taxon>
        <taxon>Cladophialophora</taxon>
    </lineage>
</organism>
<proteinExistence type="predicted"/>
<evidence type="ECO:0000313" key="2">
    <source>
        <dbReference type="Proteomes" id="UP001172673"/>
    </source>
</evidence>
<dbReference type="AlphaFoldDB" id="A0AA39CQT6"/>
<gene>
    <name evidence="1" type="ORF">H2200_000275</name>
</gene>
<sequence>MSILMQFDENILYRLTCYLEPIWLFQLELTCTKMARFLRKTQSGYIWYQSLPGALAGLPEYFQKEEVISRRLPNSPLEFDRVPVNNNINVPTTAPLLHTTGLGNTNQDLVCLPPMDSINITTLPLYIVQTSQGTESVWAHLAMLGNSFVVRHGNSQPRIRTLALGGPFQANFDYRRELLGHLSFTSRCRLCLRAQPTVGQLLAPDDMWWDVYGMRFCSYCKIELTLSNGDLHDVEGLSDLLTATAQNQHQSPWSPLRYHPVQPGTLHWRALVDNLSRRECGLDFNTLRAKQVYFNHIIRVKRAATRPIFAARRNVRLDMIASAQNRWTQGVAPGIVPGLIDSIRNAVVPSNQIGGFLFQAHAINPAALYRPQGLGFDWPDDPVSALRYTRDCNARSRGWKHRKVCSMLATLVNANDDSRLGLAMERYHIQRLRNAMSSTAIEATLSAPGASLVLRALQQKMFLATPPFSMGNATLTTNGQRDAKAALGRLAQAIVVCRHCVAGPQGLEDVVRHTRKRHPQVFWGSMTWSLL</sequence>
<protein>
    <submittedName>
        <fullName evidence="1">Uncharacterized protein</fullName>
    </submittedName>
</protein>
<accession>A0AA39CQT6</accession>
<evidence type="ECO:0000313" key="1">
    <source>
        <dbReference type="EMBL" id="KAJ9616556.1"/>
    </source>
</evidence>